<evidence type="ECO:0000313" key="1">
    <source>
        <dbReference type="EMBL" id="MEE2051787.1"/>
    </source>
</evidence>
<accession>A0ABU7KRT3</accession>
<evidence type="ECO:0000313" key="2">
    <source>
        <dbReference type="Proteomes" id="UP001348641"/>
    </source>
</evidence>
<dbReference type="RefSeq" id="WP_330158850.1">
    <property type="nucleotide sequence ID" value="NZ_BAAAJA010000022.1"/>
</dbReference>
<protein>
    <submittedName>
        <fullName evidence="1">Uncharacterized protein</fullName>
    </submittedName>
</protein>
<comment type="caution">
    <text evidence="1">The sequence shown here is derived from an EMBL/GenBank/DDBJ whole genome shotgun (WGS) entry which is preliminary data.</text>
</comment>
<name>A0ABU7KRT3_9ACTN</name>
<organism evidence="1 2">
    <name type="scientific">Nocardiopsis tropica</name>
    <dbReference type="NCBI Taxonomy" id="109330"/>
    <lineage>
        <taxon>Bacteria</taxon>
        <taxon>Bacillati</taxon>
        <taxon>Actinomycetota</taxon>
        <taxon>Actinomycetes</taxon>
        <taxon>Streptosporangiales</taxon>
        <taxon>Nocardiopsidaceae</taxon>
        <taxon>Nocardiopsis</taxon>
    </lineage>
</organism>
<proteinExistence type="predicted"/>
<sequence>MTEFTDVPERVATGRALTAERTGQPPGFTDYRAHVAQALADVQEPAQVFADAVDMLCAHQLAFMDATLTHPYAREVLADVEEHAEHVAAMRRALAAPARAPRAEVIEALADVLHAAEADGHEPEDLRP</sequence>
<reference evidence="1 2" key="1">
    <citation type="submission" date="2023-07" db="EMBL/GenBank/DDBJ databases">
        <authorList>
            <person name="Girao M."/>
            <person name="Carvalho M.F."/>
        </authorList>
    </citation>
    <scope>NUCLEOTIDE SEQUENCE [LARGE SCALE GENOMIC DNA]</scope>
    <source>
        <strain evidence="1 2">66/93</strain>
    </source>
</reference>
<gene>
    <name evidence="1" type="ORF">Q8A49_14900</name>
</gene>
<dbReference type="Proteomes" id="UP001348641">
    <property type="component" value="Unassembled WGS sequence"/>
</dbReference>
<dbReference type="EMBL" id="JAUUCC010000034">
    <property type="protein sequence ID" value="MEE2051787.1"/>
    <property type="molecule type" value="Genomic_DNA"/>
</dbReference>